<evidence type="ECO:0000256" key="2">
    <source>
        <dbReference type="ARBA" id="ARBA00022519"/>
    </source>
</evidence>
<keyword evidence="2" id="KW-1003">Cell membrane</keyword>
<dbReference type="PROSITE" id="PS50885">
    <property type="entry name" value="HAMP"/>
    <property type="match status" value="1"/>
</dbReference>
<dbReference type="InterPro" id="IPR003660">
    <property type="entry name" value="HAMP_dom"/>
</dbReference>
<dbReference type="CDD" id="cd06225">
    <property type="entry name" value="HAMP"/>
    <property type="match status" value="1"/>
</dbReference>
<dbReference type="GO" id="GO:0007165">
    <property type="term" value="P:signal transduction"/>
    <property type="evidence" value="ECO:0007669"/>
    <property type="project" value="UniProtKB-KW"/>
</dbReference>
<dbReference type="FunFam" id="1.10.287.950:FF:000001">
    <property type="entry name" value="Methyl-accepting chemotaxis sensory transducer"/>
    <property type="match status" value="1"/>
</dbReference>
<evidence type="ECO:0000259" key="8">
    <source>
        <dbReference type="PROSITE" id="PS50192"/>
    </source>
</evidence>
<dbReference type="PROSITE" id="PS50192">
    <property type="entry name" value="T_SNARE"/>
    <property type="match status" value="1"/>
</dbReference>
<keyword evidence="6" id="KW-0812">Transmembrane</keyword>
<evidence type="ECO:0000256" key="5">
    <source>
        <dbReference type="PROSITE-ProRule" id="PRU00284"/>
    </source>
</evidence>
<evidence type="ECO:0000256" key="1">
    <source>
        <dbReference type="ARBA" id="ARBA00004429"/>
    </source>
</evidence>
<dbReference type="PANTHER" id="PTHR32089:SF70">
    <property type="entry name" value="ENERGY TAXIS MODULATING METHYL ACCEPTING SENSORY TRANSDUCER"/>
    <property type="match status" value="1"/>
</dbReference>
<keyword evidence="6" id="KW-1133">Transmembrane helix</keyword>
<gene>
    <name evidence="10" type="ORF">D0544_15800</name>
</gene>
<feature type="transmembrane region" description="Helical" evidence="6">
    <location>
        <begin position="312"/>
        <end position="331"/>
    </location>
</feature>
<dbReference type="InterPro" id="IPR004089">
    <property type="entry name" value="MCPsignal_dom"/>
</dbReference>
<dbReference type="PANTHER" id="PTHR32089">
    <property type="entry name" value="METHYL-ACCEPTING CHEMOTAXIS PROTEIN MCPB"/>
    <property type="match status" value="1"/>
</dbReference>
<evidence type="ECO:0000313" key="10">
    <source>
        <dbReference type="EMBL" id="RRJ83286.1"/>
    </source>
</evidence>
<dbReference type="SMART" id="SM00304">
    <property type="entry name" value="HAMP"/>
    <property type="match status" value="1"/>
</dbReference>
<dbReference type="Gene3D" id="6.10.340.10">
    <property type="match status" value="1"/>
</dbReference>
<reference evidence="10 11" key="2">
    <citation type="submission" date="2018-12" db="EMBL/GenBank/DDBJ databases">
        <title>Simiduia agarivorans gen. nov., sp. nov., a marine, agarolytic bacterium isolated from shallow coastal water from Keelung, Taiwan.</title>
        <authorList>
            <person name="Shieh W.Y."/>
        </authorList>
    </citation>
    <scope>NUCLEOTIDE SEQUENCE [LARGE SCALE GENOMIC DNA]</scope>
    <source>
        <strain evidence="10 11">GTF-13</strain>
    </source>
</reference>
<feature type="domain" description="HAMP" evidence="9">
    <location>
        <begin position="333"/>
        <end position="385"/>
    </location>
</feature>
<keyword evidence="11" id="KW-1185">Reference proteome</keyword>
<protein>
    <submittedName>
        <fullName evidence="10">Methyl-accepting chemotaxis protein</fullName>
    </submittedName>
</protein>
<evidence type="ECO:0000256" key="6">
    <source>
        <dbReference type="SAM" id="Phobius"/>
    </source>
</evidence>
<evidence type="ECO:0000259" key="7">
    <source>
        <dbReference type="PROSITE" id="PS50111"/>
    </source>
</evidence>
<organism evidence="10 11">
    <name type="scientific">Aestuariirhabdus litorea</name>
    <dbReference type="NCBI Taxonomy" id="2528527"/>
    <lineage>
        <taxon>Bacteria</taxon>
        <taxon>Pseudomonadati</taxon>
        <taxon>Pseudomonadota</taxon>
        <taxon>Gammaproteobacteria</taxon>
        <taxon>Oceanospirillales</taxon>
        <taxon>Aestuariirhabdaceae</taxon>
        <taxon>Aestuariirhabdus</taxon>
    </lineage>
</organism>
<evidence type="ECO:0000313" key="11">
    <source>
        <dbReference type="Proteomes" id="UP000280792"/>
    </source>
</evidence>
<reference evidence="10 11" key="1">
    <citation type="submission" date="2018-08" db="EMBL/GenBank/DDBJ databases">
        <authorList>
            <person name="Khan S.A."/>
        </authorList>
    </citation>
    <scope>NUCLEOTIDE SEQUENCE [LARGE SCALE GENOMIC DNA]</scope>
    <source>
        <strain evidence="10 11">GTF-13</strain>
    </source>
</reference>
<dbReference type="InterPro" id="IPR000727">
    <property type="entry name" value="T_SNARE_dom"/>
</dbReference>
<dbReference type="Pfam" id="PF00672">
    <property type="entry name" value="HAMP"/>
    <property type="match status" value="1"/>
</dbReference>
<comment type="subcellular location">
    <subcellularLocation>
        <location evidence="1">Cell inner membrane</location>
        <topology evidence="1">Multi-pass membrane protein</topology>
    </subcellularLocation>
</comment>
<dbReference type="RefSeq" id="WP_125017832.1">
    <property type="nucleotide sequence ID" value="NZ_QWEZ01000002.1"/>
</dbReference>
<keyword evidence="6" id="KW-0472">Membrane</keyword>
<feature type="domain" description="Methyl-accepting transducer" evidence="7">
    <location>
        <begin position="390"/>
        <end position="626"/>
    </location>
</feature>
<dbReference type="EMBL" id="QWEZ01000002">
    <property type="protein sequence ID" value="RRJ83286.1"/>
    <property type="molecule type" value="Genomic_DNA"/>
</dbReference>
<dbReference type="AlphaFoldDB" id="A0A3P3VNQ8"/>
<keyword evidence="3 5" id="KW-0807">Transducer</keyword>
<comment type="caution">
    <text evidence="10">The sequence shown here is derived from an EMBL/GenBank/DDBJ whole genome shotgun (WGS) entry which is preliminary data.</text>
</comment>
<accession>A0A3P3VNQ8</accession>
<dbReference type="GO" id="GO:0005886">
    <property type="term" value="C:plasma membrane"/>
    <property type="evidence" value="ECO:0007669"/>
    <property type="project" value="UniProtKB-SubCell"/>
</dbReference>
<sequence>MSLKVTQRIGLGFAVLVVLLMVTGGAGLQSILTLSDSLDVTTQETTPLLISSSELAVGLLASNRAVMAYRIETNPAELPKHRSNLDRHAEHYHHQRMQINELATAAGEGELLKELDASTSEFFSRADSLLAEHAAYLDVTRARKLAEQDYLYEIDFVASELGMMVAEQRGSELGRKLQEMMSLIGAMRNYVDEVIAAQDSETAALAVDKALEMMTELEGYREWLIANEPDVFGIVEDSFAIVNKQMRGENGLLQLHLKLVSGSERTAELMQQQSAALDHSIDALNRVMEDVRAIAATAQESASATVRLDKTLILVICLASVVCAVAVAVWVGRSIHGPLNRVNRILSQIAAGDLTHKLDASGQDEFGVLATQVNQLVGRLHSLISQINASSEQVSDAAAKARKVSEDSLQAIESQREQTTQVASAVTQMGATAHEVAGSVEHSLQEVESLNEVAGESQRVILETIADIQNLQKSVLSSTDTIHRLNDFSSEIGSVLDVIRTIAEQTNLLALNAAIEAARAGEQGRGFAVVADEVRALASRTQQSTQDIQATVEKLQTQASQAASMMSSSSEQASSCVESTQHTEDALEAIVEGLSRIKDMSAQIATAAEEQSVVSQQVTQSVTSIAEMAEMASDNAQQTANESDSLQHMVEQQNTLIRQFRI</sequence>
<evidence type="ECO:0000256" key="4">
    <source>
        <dbReference type="ARBA" id="ARBA00029447"/>
    </source>
</evidence>
<evidence type="ECO:0000259" key="9">
    <source>
        <dbReference type="PROSITE" id="PS50885"/>
    </source>
</evidence>
<comment type="similarity">
    <text evidence="4">Belongs to the methyl-accepting chemotaxis (MCP) protein family.</text>
</comment>
<dbReference type="SMART" id="SM00283">
    <property type="entry name" value="MA"/>
    <property type="match status" value="1"/>
</dbReference>
<dbReference type="GO" id="GO:0006935">
    <property type="term" value="P:chemotaxis"/>
    <property type="evidence" value="ECO:0007669"/>
    <property type="project" value="UniProtKB-ARBA"/>
</dbReference>
<dbReference type="SUPFAM" id="SSF58104">
    <property type="entry name" value="Methyl-accepting chemotaxis protein (MCP) signaling domain"/>
    <property type="match status" value="1"/>
</dbReference>
<proteinExistence type="inferred from homology"/>
<dbReference type="Pfam" id="PF00015">
    <property type="entry name" value="MCPsignal"/>
    <property type="match status" value="1"/>
</dbReference>
<dbReference type="Gene3D" id="1.10.287.950">
    <property type="entry name" value="Methyl-accepting chemotaxis protein"/>
    <property type="match status" value="1"/>
</dbReference>
<keyword evidence="2" id="KW-0997">Cell inner membrane</keyword>
<dbReference type="PROSITE" id="PS50111">
    <property type="entry name" value="CHEMOTAXIS_TRANSDUC_2"/>
    <property type="match status" value="1"/>
</dbReference>
<evidence type="ECO:0000256" key="3">
    <source>
        <dbReference type="ARBA" id="ARBA00023224"/>
    </source>
</evidence>
<dbReference type="Proteomes" id="UP000280792">
    <property type="component" value="Unassembled WGS sequence"/>
</dbReference>
<name>A0A3P3VNQ8_9GAMM</name>
<dbReference type="CDD" id="cd11386">
    <property type="entry name" value="MCP_signal"/>
    <property type="match status" value="1"/>
</dbReference>
<feature type="domain" description="T-SNARE coiled-coil homology" evidence="8">
    <location>
        <begin position="577"/>
        <end position="639"/>
    </location>
</feature>